<reference evidence="1 2" key="1">
    <citation type="journal article" date="2022" name="Allergy">
        <title>Genome assembly and annotation of Periplaneta americana reveal a comprehensive cockroach allergen profile.</title>
        <authorList>
            <person name="Wang L."/>
            <person name="Xiong Q."/>
            <person name="Saelim N."/>
            <person name="Wang L."/>
            <person name="Nong W."/>
            <person name="Wan A.T."/>
            <person name="Shi M."/>
            <person name="Liu X."/>
            <person name="Cao Q."/>
            <person name="Hui J.H.L."/>
            <person name="Sookrung N."/>
            <person name="Leung T.F."/>
            <person name="Tungtrongchitr A."/>
            <person name="Tsui S.K.W."/>
        </authorList>
    </citation>
    <scope>NUCLEOTIDE SEQUENCE [LARGE SCALE GENOMIC DNA]</scope>
    <source>
        <strain evidence="1">PWHHKU_190912</strain>
    </source>
</reference>
<protein>
    <recommendedName>
        <fullName evidence="3">Mos1 transposase HTH domain-containing protein</fullName>
    </recommendedName>
</protein>
<dbReference type="Proteomes" id="UP001148838">
    <property type="component" value="Unassembled WGS sequence"/>
</dbReference>
<organism evidence="1 2">
    <name type="scientific">Periplaneta americana</name>
    <name type="common">American cockroach</name>
    <name type="synonym">Blatta americana</name>
    <dbReference type="NCBI Taxonomy" id="6978"/>
    <lineage>
        <taxon>Eukaryota</taxon>
        <taxon>Metazoa</taxon>
        <taxon>Ecdysozoa</taxon>
        <taxon>Arthropoda</taxon>
        <taxon>Hexapoda</taxon>
        <taxon>Insecta</taxon>
        <taxon>Pterygota</taxon>
        <taxon>Neoptera</taxon>
        <taxon>Polyneoptera</taxon>
        <taxon>Dictyoptera</taxon>
        <taxon>Blattodea</taxon>
        <taxon>Blattoidea</taxon>
        <taxon>Blattidae</taxon>
        <taxon>Blattinae</taxon>
        <taxon>Periplaneta</taxon>
    </lineage>
</organism>
<keyword evidence="2" id="KW-1185">Reference proteome</keyword>
<gene>
    <name evidence="1" type="ORF">ANN_03231</name>
</gene>
<comment type="caution">
    <text evidence="1">The sequence shown here is derived from an EMBL/GenBank/DDBJ whole genome shotgun (WGS) entry which is preliminary data.</text>
</comment>
<name>A0ABQ8U2E0_PERAM</name>
<evidence type="ECO:0008006" key="3">
    <source>
        <dbReference type="Google" id="ProtNLM"/>
    </source>
</evidence>
<accession>A0ABQ8U2E0</accession>
<evidence type="ECO:0000313" key="2">
    <source>
        <dbReference type="Proteomes" id="UP001148838"/>
    </source>
</evidence>
<evidence type="ECO:0000313" key="1">
    <source>
        <dbReference type="EMBL" id="KAJ4451759.1"/>
    </source>
</evidence>
<dbReference type="EMBL" id="JAJSOF020000001">
    <property type="protein sequence ID" value="KAJ4451759.1"/>
    <property type="molecule type" value="Genomic_DNA"/>
</dbReference>
<sequence length="101" mass="11727">MSLNSSREGKKQNESWIPWEVGEKRNEGVIQERIKRVLRGLREACADAALPYRTVAQWVKTFRKGRDLVQDNLRTGRPRVEDNTVQLLASLLDADHLWTVR</sequence>
<proteinExistence type="predicted"/>